<evidence type="ECO:0000256" key="4">
    <source>
        <dbReference type="RuleBase" id="RU003719"/>
    </source>
</evidence>
<protein>
    <recommendedName>
        <fullName evidence="9">D-3-phosphoglycerate dehydrogenase</fullName>
    </recommendedName>
</protein>
<evidence type="ECO:0000313" key="8">
    <source>
        <dbReference type="Proteomes" id="UP000482960"/>
    </source>
</evidence>
<evidence type="ECO:0000259" key="5">
    <source>
        <dbReference type="Pfam" id="PF00389"/>
    </source>
</evidence>
<dbReference type="GO" id="GO:0016616">
    <property type="term" value="F:oxidoreductase activity, acting on the CH-OH group of donors, NAD or NADP as acceptor"/>
    <property type="evidence" value="ECO:0007669"/>
    <property type="project" value="InterPro"/>
</dbReference>
<organism evidence="7 8">
    <name type="scientific">Phytohabitans rumicis</name>
    <dbReference type="NCBI Taxonomy" id="1076125"/>
    <lineage>
        <taxon>Bacteria</taxon>
        <taxon>Bacillati</taxon>
        <taxon>Actinomycetota</taxon>
        <taxon>Actinomycetes</taxon>
        <taxon>Micromonosporales</taxon>
        <taxon>Micromonosporaceae</taxon>
    </lineage>
</organism>
<reference evidence="7 8" key="1">
    <citation type="submission" date="2020-03" db="EMBL/GenBank/DDBJ databases">
        <title>Whole genome shotgun sequence of Phytohabitans rumicis NBRC 108638.</title>
        <authorList>
            <person name="Komaki H."/>
            <person name="Tamura T."/>
        </authorList>
    </citation>
    <scope>NUCLEOTIDE SEQUENCE [LARGE SCALE GENOMIC DNA]</scope>
    <source>
        <strain evidence="7 8">NBRC 108638</strain>
    </source>
</reference>
<dbReference type="InterPro" id="IPR006140">
    <property type="entry name" value="D-isomer_DH_NAD-bd"/>
</dbReference>
<proteinExistence type="inferred from homology"/>
<sequence>MRLLPTLVVGDEFIPSESYLDAFADAAEPRSIRTVQWGGTKAHQHELQQLMERAGANAVPAPAELLDAVPGAQALCVHFAPVGEQLLEAATDLRLIAVARTGLENIDVAAATRRGIGVVPANGRNAGAVAELQLALMLAEARNVARADASIKSGRWRKEFPGTRVEVAGRTVGMVGFGHVGRAFTQRLTGFECRMLAYDPYTADDVLAQYGVERADTLDQVFAEGDFVLIQARHTAETDRMIGAKQLRLMRPTAYFINVSRSRLVDEAALLDVLAEGAIAGAGLDVFDTEPLPADSPWRTLDNTTLTTHFGGDTEDTNRTSAALVAQAVLEMTRTGRVARAVNAARLGWAS</sequence>
<reference evidence="7 8" key="2">
    <citation type="submission" date="2020-03" db="EMBL/GenBank/DDBJ databases">
        <authorList>
            <person name="Ichikawa N."/>
            <person name="Kimura A."/>
            <person name="Kitahashi Y."/>
            <person name="Uohara A."/>
        </authorList>
    </citation>
    <scope>NUCLEOTIDE SEQUENCE [LARGE SCALE GENOMIC DNA]</scope>
    <source>
        <strain evidence="7 8">NBRC 108638</strain>
    </source>
</reference>
<dbReference type="InterPro" id="IPR006139">
    <property type="entry name" value="D-isomer_2_OHA_DH_cat_dom"/>
</dbReference>
<feature type="domain" description="D-isomer specific 2-hydroxyacid dehydrogenase NAD-binding" evidence="6">
    <location>
        <begin position="134"/>
        <end position="311"/>
    </location>
</feature>
<dbReference type="Proteomes" id="UP000482960">
    <property type="component" value="Unassembled WGS sequence"/>
</dbReference>
<feature type="domain" description="D-isomer specific 2-hydroxyacid dehydrogenase catalytic" evidence="5">
    <location>
        <begin position="62"/>
        <end position="343"/>
    </location>
</feature>
<evidence type="ECO:0000313" key="7">
    <source>
        <dbReference type="EMBL" id="GFJ87014.1"/>
    </source>
</evidence>
<accession>A0A6V8KT65</accession>
<comment type="similarity">
    <text evidence="1 4">Belongs to the D-isomer specific 2-hydroxyacid dehydrogenase family.</text>
</comment>
<dbReference type="Pfam" id="PF00389">
    <property type="entry name" value="2-Hacid_dh"/>
    <property type="match status" value="1"/>
</dbReference>
<dbReference type="InterPro" id="IPR036291">
    <property type="entry name" value="NAD(P)-bd_dom_sf"/>
</dbReference>
<dbReference type="Pfam" id="PF02826">
    <property type="entry name" value="2-Hacid_dh_C"/>
    <property type="match status" value="1"/>
</dbReference>
<dbReference type="Gene3D" id="3.40.50.720">
    <property type="entry name" value="NAD(P)-binding Rossmann-like Domain"/>
    <property type="match status" value="2"/>
</dbReference>
<evidence type="ECO:0008006" key="9">
    <source>
        <dbReference type="Google" id="ProtNLM"/>
    </source>
</evidence>
<dbReference type="EMBL" id="BLPG01000001">
    <property type="protein sequence ID" value="GFJ87014.1"/>
    <property type="molecule type" value="Genomic_DNA"/>
</dbReference>
<dbReference type="GO" id="GO:0051287">
    <property type="term" value="F:NAD binding"/>
    <property type="evidence" value="ECO:0007669"/>
    <property type="project" value="InterPro"/>
</dbReference>
<dbReference type="PANTHER" id="PTHR42789:SF1">
    <property type="entry name" value="D-ISOMER SPECIFIC 2-HYDROXYACID DEHYDROGENASE FAMILY PROTEIN (AFU_ORTHOLOGUE AFUA_6G10090)"/>
    <property type="match status" value="1"/>
</dbReference>
<dbReference type="AlphaFoldDB" id="A0A6V8KT65"/>
<evidence type="ECO:0000256" key="2">
    <source>
        <dbReference type="ARBA" id="ARBA00023002"/>
    </source>
</evidence>
<dbReference type="RefSeq" id="WP_173073782.1">
    <property type="nucleotide sequence ID" value="NZ_BAABJB010000031.1"/>
</dbReference>
<keyword evidence="2 4" id="KW-0560">Oxidoreductase</keyword>
<gene>
    <name evidence="7" type="ORF">Prum_006560</name>
</gene>
<evidence type="ECO:0000259" key="6">
    <source>
        <dbReference type="Pfam" id="PF02826"/>
    </source>
</evidence>
<name>A0A6V8KT65_9ACTN</name>
<keyword evidence="8" id="KW-1185">Reference proteome</keyword>
<dbReference type="SUPFAM" id="SSF52283">
    <property type="entry name" value="Formate/glycerate dehydrogenase catalytic domain-like"/>
    <property type="match status" value="1"/>
</dbReference>
<evidence type="ECO:0000256" key="1">
    <source>
        <dbReference type="ARBA" id="ARBA00005854"/>
    </source>
</evidence>
<evidence type="ECO:0000256" key="3">
    <source>
        <dbReference type="ARBA" id="ARBA00023027"/>
    </source>
</evidence>
<dbReference type="InterPro" id="IPR050857">
    <property type="entry name" value="D-2-hydroxyacid_DH"/>
</dbReference>
<comment type="caution">
    <text evidence="7">The sequence shown here is derived from an EMBL/GenBank/DDBJ whole genome shotgun (WGS) entry which is preliminary data.</text>
</comment>
<keyword evidence="3" id="KW-0520">NAD</keyword>
<dbReference type="SUPFAM" id="SSF51735">
    <property type="entry name" value="NAD(P)-binding Rossmann-fold domains"/>
    <property type="match status" value="1"/>
</dbReference>
<dbReference type="PANTHER" id="PTHR42789">
    <property type="entry name" value="D-ISOMER SPECIFIC 2-HYDROXYACID DEHYDROGENASE FAMILY PROTEIN (AFU_ORTHOLOGUE AFUA_6G10090)"/>
    <property type="match status" value="1"/>
</dbReference>